<keyword evidence="3" id="KW-0560">Oxidoreductase</keyword>
<dbReference type="EMBL" id="LT906434">
    <property type="protein sequence ID" value="SNU78977.1"/>
    <property type="molecule type" value="Genomic_DNA"/>
</dbReference>
<accession>A0A1X3CRF2</accession>
<dbReference type="PANTHER" id="PTHR43035:SF1">
    <property type="entry name" value="FATTY ACID REPRESSION MUTANT PROTEIN 2-RELATED"/>
    <property type="match status" value="1"/>
</dbReference>
<evidence type="ECO:0000313" key="6">
    <source>
        <dbReference type="EMBL" id="SNU78977.1"/>
    </source>
</evidence>
<evidence type="ECO:0000259" key="4">
    <source>
        <dbReference type="Pfam" id="PF00881"/>
    </source>
</evidence>
<dbReference type="Proteomes" id="UP000215033">
    <property type="component" value="Chromosome 1"/>
</dbReference>
<dbReference type="CDD" id="cd02140">
    <property type="entry name" value="Frm2-like"/>
    <property type="match status" value="1"/>
</dbReference>
<dbReference type="STRING" id="326523.BWD10_07015"/>
<dbReference type="Gene3D" id="3.40.109.10">
    <property type="entry name" value="NADH Oxidase"/>
    <property type="match status" value="1"/>
</dbReference>
<dbReference type="Proteomes" id="UP000254055">
    <property type="component" value="Unassembled WGS sequence"/>
</dbReference>
<dbReference type="InterPro" id="IPR029479">
    <property type="entry name" value="Nitroreductase"/>
</dbReference>
<keyword evidence="2" id="KW-0963">Cytoplasm</keyword>
<evidence type="ECO:0000313" key="7">
    <source>
        <dbReference type="EMBL" id="SUA44078.1"/>
    </source>
</evidence>
<organism evidence="6 9">
    <name type="scientific">Neisseria zoodegmatis</name>
    <dbReference type="NCBI Taxonomy" id="326523"/>
    <lineage>
        <taxon>Bacteria</taxon>
        <taxon>Pseudomonadati</taxon>
        <taxon>Pseudomonadota</taxon>
        <taxon>Betaproteobacteria</taxon>
        <taxon>Neisseriales</taxon>
        <taxon>Neisseriaceae</taxon>
        <taxon>Neisseria</taxon>
    </lineage>
</organism>
<gene>
    <name evidence="5" type="ORF">BWD10_07015</name>
    <name evidence="7" type="ORF">NCTC12229_01562</name>
    <name evidence="6" type="ORF">SAMEA4504057_00463</name>
</gene>
<evidence type="ECO:0000256" key="1">
    <source>
        <dbReference type="ARBA" id="ARBA00004496"/>
    </source>
</evidence>
<evidence type="ECO:0000256" key="3">
    <source>
        <dbReference type="ARBA" id="ARBA00023002"/>
    </source>
</evidence>
<evidence type="ECO:0000313" key="5">
    <source>
        <dbReference type="EMBL" id="OSI09941.1"/>
    </source>
</evidence>
<dbReference type="FunFam" id="3.40.109.10:FF:000001">
    <property type="entry name" value="Nitroreductase family"/>
    <property type="match status" value="1"/>
</dbReference>
<keyword evidence="8" id="KW-1185">Reference proteome</keyword>
<reference evidence="7 10" key="3">
    <citation type="submission" date="2018-06" db="EMBL/GenBank/DDBJ databases">
        <authorList>
            <consortium name="Pathogen Informatics"/>
            <person name="Doyle S."/>
        </authorList>
    </citation>
    <scope>NUCLEOTIDE SEQUENCE [LARGE SCALE GENOMIC DNA]</scope>
    <source>
        <strain evidence="7 10">NCTC12229</strain>
    </source>
</reference>
<dbReference type="OrthoDB" id="9810617at2"/>
<dbReference type="Proteomes" id="UP000193466">
    <property type="component" value="Unassembled WGS sequence"/>
</dbReference>
<name>A0A1X3CRF2_9NEIS</name>
<sequence>MSVVQTLQQAAENRRSVYALNKNLPVNKEEVVKIVEHAVKHTPSAFNSQSTRFVVLFGAEHEKLWDITIAELRKIVPAENFQATEDKLNMFKAAAGSVLFFEDENVVKGLQEQFPAYAAGFPVWAGHSDAMSQYAIWTALAAVNVGANLQHYTPIIDAEVAKTWNLPANWKMSAQLVFGGITEPAGDKSFAPVEDRLKVYGL</sequence>
<dbReference type="Pfam" id="PF00881">
    <property type="entry name" value="Nitroreductase"/>
    <property type="match status" value="1"/>
</dbReference>
<protein>
    <submittedName>
        <fullName evidence="5">Nitroreductase</fullName>
    </submittedName>
    <submittedName>
        <fullName evidence="6 7">Oxidoreductase</fullName>
    </submittedName>
</protein>
<evidence type="ECO:0000313" key="8">
    <source>
        <dbReference type="Proteomes" id="UP000193466"/>
    </source>
</evidence>
<dbReference type="InterPro" id="IPR033877">
    <property type="entry name" value="Frm2/Hbn1"/>
</dbReference>
<dbReference type="EMBL" id="MTBM01000008">
    <property type="protein sequence ID" value="OSI09941.1"/>
    <property type="molecule type" value="Genomic_DNA"/>
</dbReference>
<dbReference type="GO" id="GO:0016491">
    <property type="term" value="F:oxidoreductase activity"/>
    <property type="evidence" value="ECO:0007669"/>
    <property type="project" value="UniProtKB-KW"/>
</dbReference>
<evidence type="ECO:0000256" key="2">
    <source>
        <dbReference type="ARBA" id="ARBA00022490"/>
    </source>
</evidence>
<dbReference type="RefSeq" id="WP_004284755.1">
    <property type="nucleotide sequence ID" value="NZ_LT906434.1"/>
</dbReference>
<dbReference type="SUPFAM" id="SSF55469">
    <property type="entry name" value="FMN-dependent nitroreductase-like"/>
    <property type="match status" value="1"/>
</dbReference>
<dbReference type="AlphaFoldDB" id="A0A1X3CRF2"/>
<dbReference type="KEGG" id="nzo:SAMEA4504057_0463"/>
<comment type="subcellular location">
    <subcellularLocation>
        <location evidence="1">Cytoplasm</location>
    </subcellularLocation>
</comment>
<reference evidence="5 8" key="1">
    <citation type="submission" date="2017-01" db="EMBL/GenBank/DDBJ databases">
        <authorList>
            <person name="Wolfgang W.J."/>
            <person name="Cole J."/>
            <person name="Wroblewski D."/>
            <person name="Mcginnis J."/>
            <person name="Musser K.A."/>
        </authorList>
    </citation>
    <scope>NUCLEOTIDE SEQUENCE [LARGE SCALE GENOMIC DNA]</scope>
    <source>
        <strain evidence="5 8">DSM 21643</strain>
    </source>
</reference>
<reference evidence="6 9" key="2">
    <citation type="submission" date="2017-06" db="EMBL/GenBank/DDBJ databases">
        <authorList>
            <consortium name="Pathogen Informatics"/>
        </authorList>
    </citation>
    <scope>NUCLEOTIDE SEQUENCE [LARGE SCALE GENOMIC DNA]</scope>
    <source>
        <strain evidence="6 9">NCTC12230</strain>
    </source>
</reference>
<proteinExistence type="predicted"/>
<dbReference type="PANTHER" id="PTHR43035">
    <property type="entry name" value="FATTY ACID REPRESSION MUTANT PROTEIN 2-RELATED"/>
    <property type="match status" value="1"/>
</dbReference>
<dbReference type="EMBL" id="UGRS01000002">
    <property type="protein sequence ID" value="SUA44078.1"/>
    <property type="molecule type" value="Genomic_DNA"/>
</dbReference>
<feature type="domain" description="Nitroreductase" evidence="4">
    <location>
        <begin position="12"/>
        <end position="179"/>
    </location>
</feature>
<dbReference type="GO" id="GO:0034599">
    <property type="term" value="P:cellular response to oxidative stress"/>
    <property type="evidence" value="ECO:0007669"/>
    <property type="project" value="InterPro"/>
</dbReference>
<dbReference type="GO" id="GO:0005737">
    <property type="term" value="C:cytoplasm"/>
    <property type="evidence" value="ECO:0007669"/>
    <property type="project" value="UniProtKB-SubCell"/>
</dbReference>
<evidence type="ECO:0000313" key="10">
    <source>
        <dbReference type="Proteomes" id="UP000254055"/>
    </source>
</evidence>
<evidence type="ECO:0000313" key="9">
    <source>
        <dbReference type="Proteomes" id="UP000215033"/>
    </source>
</evidence>
<dbReference type="InterPro" id="IPR000415">
    <property type="entry name" value="Nitroreductase-like"/>
</dbReference>